<protein>
    <submittedName>
        <fullName evidence="1">Uncharacterized protein</fullName>
    </submittedName>
</protein>
<proteinExistence type="predicted"/>
<evidence type="ECO:0000313" key="1">
    <source>
        <dbReference type="EMBL" id="GAH52522.1"/>
    </source>
</evidence>
<organism evidence="1">
    <name type="scientific">marine sediment metagenome</name>
    <dbReference type="NCBI Taxonomy" id="412755"/>
    <lineage>
        <taxon>unclassified sequences</taxon>
        <taxon>metagenomes</taxon>
        <taxon>ecological metagenomes</taxon>
    </lineage>
</organism>
<name>X1G5N5_9ZZZZ</name>
<gene>
    <name evidence="1" type="ORF">S03H2_26604</name>
</gene>
<dbReference type="EMBL" id="BARU01015505">
    <property type="protein sequence ID" value="GAH52522.1"/>
    <property type="molecule type" value="Genomic_DNA"/>
</dbReference>
<feature type="non-terminal residue" evidence="1">
    <location>
        <position position="1"/>
    </location>
</feature>
<comment type="caution">
    <text evidence="1">The sequence shown here is derived from an EMBL/GenBank/DDBJ whole genome shotgun (WGS) entry which is preliminary data.</text>
</comment>
<sequence>GHKGFVRYDRVYRTPNMTNNPNSMKMIPTTRFTALIGIRSAILLPARTAIEFMMKKPMIAPMKIISGNGD</sequence>
<dbReference type="AlphaFoldDB" id="X1G5N5"/>
<reference evidence="1" key="1">
    <citation type="journal article" date="2014" name="Front. Microbiol.">
        <title>High frequency of phylogenetically diverse reductive dehalogenase-homologous genes in deep subseafloor sedimentary metagenomes.</title>
        <authorList>
            <person name="Kawai M."/>
            <person name="Futagami T."/>
            <person name="Toyoda A."/>
            <person name="Takaki Y."/>
            <person name="Nishi S."/>
            <person name="Hori S."/>
            <person name="Arai W."/>
            <person name="Tsubouchi T."/>
            <person name="Morono Y."/>
            <person name="Uchiyama I."/>
            <person name="Ito T."/>
            <person name="Fujiyama A."/>
            <person name="Inagaki F."/>
            <person name="Takami H."/>
        </authorList>
    </citation>
    <scope>NUCLEOTIDE SEQUENCE</scope>
    <source>
        <strain evidence="1">Expedition CK06-06</strain>
    </source>
</reference>
<accession>X1G5N5</accession>